<keyword evidence="3" id="KW-1185">Reference proteome</keyword>
<dbReference type="GeneID" id="85315990"/>
<proteinExistence type="predicted"/>
<feature type="region of interest" description="Disordered" evidence="1">
    <location>
        <begin position="185"/>
        <end position="215"/>
    </location>
</feature>
<name>A0AAJ0FE45_9PEZI</name>
<organism evidence="2 3">
    <name type="scientific">Phialemonium atrogriseum</name>
    <dbReference type="NCBI Taxonomy" id="1093897"/>
    <lineage>
        <taxon>Eukaryota</taxon>
        <taxon>Fungi</taxon>
        <taxon>Dikarya</taxon>
        <taxon>Ascomycota</taxon>
        <taxon>Pezizomycotina</taxon>
        <taxon>Sordariomycetes</taxon>
        <taxon>Sordariomycetidae</taxon>
        <taxon>Cephalothecales</taxon>
        <taxon>Cephalothecaceae</taxon>
        <taxon>Phialemonium</taxon>
    </lineage>
</organism>
<evidence type="ECO:0000256" key="1">
    <source>
        <dbReference type="SAM" id="MobiDB-lite"/>
    </source>
</evidence>
<dbReference type="RefSeq" id="XP_060281449.1">
    <property type="nucleotide sequence ID" value="XM_060432803.1"/>
</dbReference>
<sequence>MAPATKSQPWKQFWPPADGVAAQVEQTPEEMDLQRSYGTHASNTKGRLFTIDKKVQPWKANWPPKDALSAETQLTEEEMNLQRSYGTHASNTKGRIFTIEKKVQPWKANWPPKDGQSADTQLSEEEMNLQRSYGTHASNTKGRIFTVETKPAVGCHTVDSSKCTNIVGFYMPKHHYDSVITARSATGSELPGGEPKQRRGEITSILETVPFTSAQ</sequence>
<accession>A0AAJ0FE45</accession>
<dbReference type="Proteomes" id="UP001244011">
    <property type="component" value="Unassembled WGS sequence"/>
</dbReference>
<protein>
    <submittedName>
        <fullName evidence="2">Uncharacterized protein</fullName>
    </submittedName>
</protein>
<dbReference type="EMBL" id="MU839016">
    <property type="protein sequence ID" value="KAK1765236.1"/>
    <property type="molecule type" value="Genomic_DNA"/>
</dbReference>
<dbReference type="AlphaFoldDB" id="A0AAJ0FE45"/>
<evidence type="ECO:0000313" key="2">
    <source>
        <dbReference type="EMBL" id="KAK1765236.1"/>
    </source>
</evidence>
<reference evidence="2" key="1">
    <citation type="submission" date="2023-06" db="EMBL/GenBank/DDBJ databases">
        <title>Genome-scale phylogeny and comparative genomics of the fungal order Sordariales.</title>
        <authorList>
            <consortium name="Lawrence Berkeley National Laboratory"/>
            <person name="Hensen N."/>
            <person name="Bonometti L."/>
            <person name="Westerberg I."/>
            <person name="Brannstrom I.O."/>
            <person name="Guillou S."/>
            <person name="Cros-Aarteil S."/>
            <person name="Calhoun S."/>
            <person name="Haridas S."/>
            <person name="Kuo A."/>
            <person name="Mondo S."/>
            <person name="Pangilinan J."/>
            <person name="Riley R."/>
            <person name="Labutti K."/>
            <person name="Andreopoulos B."/>
            <person name="Lipzen A."/>
            <person name="Chen C."/>
            <person name="Yanf M."/>
            <person name="Daum C."/>
            <person name="Ng V."/>
            <person name="Clum A."/>
            <person name="Steindorff A."/>
            <person name="Ohm R."/>
            <person name="Martin F."/>
            <person name="Silar P."/>
            <person name="Natvig D."/>
            <person name="Lalanne C."/>
            <person name="Gautier V."/>
            <person name="Ament-Velasquez S.L."/>
            <person name="Kruys A."/>
            <person name="Hutchinson M.I."/>
            <person name="Powell A.J."/>
            <person name="Barry K."/>
            <person name="Miller A.N."/>
            <person name="Grigoriev I.V."/>
            <person name="Debuchy R."/>
            <person name="Gladieux P."/>
            <person name="Thoren M.H."/>
            <person name="Johannesson H."/>
        </authorList>
    </citation>
    <scope>NUCLEOTIDE SEQUENCE</scope>
    <source>
        <strain evidence="2">8032-3</strain>
    </source>
</reference>
<gene>
    <name evidence="2" type="ORF">QBC33DRAFT_621439</name>
</gene>
<evidence type="ECO:0000313" key="3">
    <source>
        <dbReference type="Proteomes" id="UP001244011"/>
    </source>
</evidence>
<comment type="caution">
    <text evidence="2">The sequence shown here is derived from an EMBL/GenBank/DDBJ whole genome shotgun (WGS) entry which is preliminary data.</text>
</comment>